<dbReference type="SUPFAM" id="SSF54236">
    <property type="entry name" value="Ubiquitin-like"/>
    <property type="match status" value="2"/>
</dbReference>
<dbReference type="PANTHER" id="PTHR45800:SF4">
    <property type="entry name" value="PHOSPHATIDYLINOSITOL 4-KINASE GAMMA 3"/>
    <property type="match status" value="1"/>
</dbReference>
<feature type="domain" description="PI3K/PI4K catalytic" evidence="9">
    <location>
        <begin position="265"/>
        <end position="563"/>
    </location>
</feature>
<organism evidence="10 11">
    <name type="scientific">Aristolochia fimbriata</name>
    <name type="common">White veined hardy Dutchman's pipe vine</name>
    <dbReference type="NCBI Taxonomy" id="158543"/>
    <lineage>
        <taxon>Eukaryota</taxon>
        <taxon>Viridiplantae</taxon>
        <taxon>Streptophyta</taxon>
        <taxon>Embryophyta</taxon>
        <taxon>Tracheophyta</taxon>
        <taxon>Spermatophyta</taxon>
        <taxon>Magnoliopsida</taxon>
        <taxon>Magnoliidae</taxon>
        <taxon>Piperales</taxon>
        <taxon>Aristolochiaceae</taxon>
        <taxon>Aristolochia</taxon>
    </lineage>
</organism>
<dbReference type="PROSITE" id="PS50053">
    <property type="entry name" value="UBIQUITIN_2"/>
    <property type="match status" value="2"/>
</dbReference>
<dbReference type="InterPro" id="IPR000403">
    <property type="entry name" value="PI3/4_kinase_cat_dom"/>
</dbReference>
<dbReference type="SUPFAM" id="SSF56112">
    <property type="entry name" value="Protein kinase-like (PK-like)"/>
    <property type="match status" value="1"/>
</dbReference>
<dbReference type="PROSITE" id="PS50290">
    <property type="entry name" value="PI3_4_KINASE_3"/>
    <property type="match status" value="1"/>
</dbReference>
<evidence type="ECO:0000256" key="5">
    <source>
        <dbReference type="ARBA" id="ARBA00022741"/>
    </source>
</evidence>
<keyword evidence="4" id="KW-0677">Repeat</keyword>
<dbReference type="PANTHER" id="PTHR45800">
    <property type="entry name" value="PHOSPHATIDYLINOSITOL 4-KINASE GAMMA"/>
    <property type="match status" value="1"/>
</dbReference>
<evidence type="ECO:0000256" key="2">
    <source>
        <dbReference type="ARBA" id="ARBA00012169"/>
    </source>
</evidence>
<evidence type="ECO:0000313" key="11">
    <source>
        <dbReference type="Proteomes" id="UP000825729"/>
    </source>
</evidence>
<dbReference type="GO" id="GO:0005524">
    <property type="term" value="F:ATP binding"/>
    <property type="evidence" value="ECO:0007669"/>
    <property type="project" value="UniProtKB-KW"/>
</dbReference>
<evidence type="ECO:0000256" key="3">
    <source>
        <dbReference type="ARBA" id="ARBA00022679"/>
    </source>
</evidence>
<sequence length="581" mass="64841">MSSAGVALSSIRENDALSPIRFHGRPALFSEESILIYLTVAGSVIPMRVLESDSIASVKMRIQSFKGFVMRRQKLVFEGRELARNNCLVKDYGVSDGNVLHLVLRVSNLRAISVKTSSGKELEFLVERCRNIGYIKQQIAKKDGAFCDLKDQELVCNGKKLDDQRLIDDICEARDAVIHLLVKKSAKVRAKPVEKDVELSIVAADEGIVDHTGVADDYGEGYEFMSRKPPDREFWIEPFKVNPRIELSSVIKSLISVTFDGLEKGNAPVRTSEGSGGAYFMRDSSGNKYVGVFKPIDEEPMAVNNPQGLPVTVDGEGLKRGTKVGEGALREVAAYILDHPIGGPRSFSSGEIGFSGVPPTVLVKCLHEGFNHPQGFEYSLKNVKIGSLQMFVKNYGSCEDMGPRDFPTEEVHKISVLDIRLANADRHAGNILVCKEGDDSRIKLVPIDHGYCLPEKFEDCTFDWLYWPQARKPYSREILDYIRSLDAEQDIAILKFHGWNLSVECVRTLRISTMLLKKGAERGLTPYAIGIMMCRPTIKKESVIEEIVYEAQEAMLPGMSEEAFLEYVSEIMDRRLDEVSV</sequence>
<evidence type="ECO:0000256" key="4">
    <source>
        <dbReference type="ARBA" id="ARBA00022737"/>
    </source>
</evidence>
<dbReference type="InterPro" id="IPR011009">
    <property type="entry name" value="Kinase-like_dom_sf"/>
</dbReference>
<keyword evidence="6" id="KW-0418">Kinase</keyword>
<accession>A0AAV7EKP3</accession>
<dbReference type="InterPro" id="IPR044571">
    <property type="entry name" value="P4KG1-8"/>
</dbReference>
<dbReference type="SMART" id="SM00213">
    <property type="entry name" value="UBQ"/>
    <property type="match status" value="2"/>
</dbReference>
<evidence type="ECO:0000259" key="8">
    <source>
        <dbReference type="PROSITE" id="PS50053"/>
    </source>
</evidence>
<dbReference type="InterPro" id="IPR029071">
    <property type="entry name" value="Ubiquitin-like_domsf"/>
</dbReference>
<proteinExistence type="inferred from homology"/>
<dbReference type="Gene3D" id="3.10.20.90">
    <property type="entry name" value="Phosphatidylinositol 3-kinase Catalytic Subunit, Chain A, domain 1"/>
    <property type="match status" value="2"/>
</dbReference>
<keyword evidence="7" id="KW-0067">ATP-binding</keyword>
<protein>
    <recommendedName>
        <fullName evidence="2">1-phosphatidylinositol 4-kinase</fullName>
        <ecNumber evidence="2">2.7.1.67</ecNumber>
    </recommendedName>
</protein>
<keyword evidence="5" id="KW-0547">Nucleotide-binding</keyword>
<dbReference type="Pfam" id="PF00454">
    <property type="entry name" value="PI3_PI4_kinase"/>
    <property type="match status" value="1"/>
</dbReference>
<evidence type="ECO:0000313" key="10">
    <source>
        <dbReference type="EMBL" id="KAG9448261.1"/>
    </source>
</evidence>
<feature type="domain" description="Ubiquitin-like" evidence="8">
    <location>
        <begin position="110"/>
        <end position="187"/>
    </location>
</feature>
<dbReference type="CDD" id="cd17039">
    <property type="entry name" value="Ubl_ubiquitin_like"/>
    <property type="match status" value="1"/>
</dbReference>
<evidence type="ECO:0000256" key="1">
    <source>
        <dbReference type="ARBA" id="ARBA00008941"/>
    </source>
</evidence>
<dbReference type="GO" id="GO:0004430">
    <property type="term" value="F:1-phosphatidylinositol 4-kinase activity"/>
    <property type="evidence" value="ECO:0007669"/>
    <property type="project" value="UniProtKB-EC"/>
</dbReference>
<evidence type="ECO:0000259" key="9">
    <source>
        <dbReference type="PROSITE" id="PS50290"/>
    </source>
</evidence>
<dbReference type="Pfam" id="PF00240">
    <property type="entry name" value="ubiquitin"/>
    <property type="match status" value="2"/>
</dbReference>
<gene>
    <name evidence="10" type="ORF">H6P81_014389</name>
</gene>
<reference evidence="10 11" key="1">
    <citation type="submission" date="2021-07" db="EMBL/GenBank/DDBJ databases">
        <title>The Aristolochia fimbriata genome: insights into angiosperm evolution, floral development and chemical biosynthesis.</title>
        <authorList>
            <person name="Jiao Y."/>
        </authorList>
    </citation>
    <scope>NUCLEOTIDE SEQUENCE [LARGE SCALE GENOMIC DNA]</scope>
    <source>
        <strain evidence="10">IBCAS-2021</strain>
        <tissue evidence="10">Leaf</tissue>
    </source>
</reference>
<comment type="similarity">
    <text evidence="1">Belongs to the PI3/PI4-kinase family. Type II PI4K subfamily.</text>
</comment>
<name>A0AAV7EKP3_ARIFI</name>
<evidence type="ECO:0000256" key="7">
    <source>
        <dbReference type="ARBA" id="ARBA00022840"/>
    </source>
</evidence>
<keyword evidence="11" id="KW-1185">Reference proteome</keyword>
<dbReference type="EMBL" id="JAINDJ010000005">
    <property type="protein sequence ID" value="KAG9448261.1"/>
    <property type="molecule type" value="Genomic_DNA"/>
</dbReference>
<feature type="domain" description="Ubiquitin-like" evidence="8">
    <location>
        <begin position="34"/>
        <end position="105"/>
    </location>
</feature>
<evidence type="ECO:0000256" key="6">
    <source>
        <dbReference type="ARBA" id="ARBA00022777"/>
    </source>
</evidence>
<dbReference type="AlphaFoldDB" id="A0AAV7EKP3"/>
<comment type="caution">
    <text evidence="10">The sequence shown here is derived from an EMBL/GenBank/DDBJ whole genome shotgun (WGS) entry which is preliminary data.</text>
</comment>
<dbReference type="FunFam" id="3.10.20.90:FF:000307">
    <property type="entry name" value="Phosphatidylinositol 4-kinase gamma 4"/>
    <property type="match status" value="1"/>
</dbReference>
<dbReference type="EC" id="2.7.1.67" evidence="2"/>
<keyword evidence="3" id="KW-0808">Transferase</keyword>
<dbReference type="InterPro" id="IPR000626">
    <property type="entry name" value="Ubiquitin-like_dom"/>
</dbReference>
<dbReference type="Proteomes" id="UP000825729">
    <property type="component" value="Unassembled WGS sequence"/>
</dbReference>